<dbReference type="PROSITE" id="PS50142">
    <property type="entry name" value="RNASE_3_2"/>
    <property type="match status" value="1"/>
</dbReference>
<dbReference type="GO" id="GO:0006396">
    <property type="term" value="P:RNA processing"/>
    <property type="evidence" value="ECO:0007669"/>
    <property type="project" value="InterPro"/>
</dbReference>
<evidence type="ECO:0000313" key="2">
    <source>
        <dbReference type="EMBL" id="PGH00541.1"/>
    </source>
</evidence>
<dbReference type="Gene3D" id="1.10.1520.10">
    <property type="entry name" value="Ribonuclease III domain"/>
    <property type="match status" value="1"/>
</dbReference>
<dbReference type="STRING" id="2060905.A0A2B7WVL0"/>
<dbReference type="EMBL" id="PDNC01000084">
    <property type="protein sequence ID" value="PGH00541.1"/>
    <property type="molecule type" value="Genomic_DNA"/>
</dbReference>
<reference evidence="2 3" key="1">
    <citation type="submission" date="2017-10" db="EMBL/GenBank/DDBJ databases">
        <title>Comparative genomics in systemic dimorphic fungi from Ajellomycetaceae.</title>
        <authorList>
            <person name="Munoz J.F."/>
            <person name="Mcewen J.G."/>
            <person name="Clay O.K."/>
            <person name="Cuomo C.A."/>
        </authorList>
    </citation>
    <scope>NUCLEOTIDE SEQUENCE [LARGE SCALE GENOMIC DNA]</scope>
    <source>
        <strain evidence="2 3">UAMH130</strain>
    </source>
</reference>
<dbReference type="Proteomes" id="UP000224080">
    <property type="component" value="Unassembled WGS sequence"/>
</dbReference>
<accession>A0A2B7WVL0</accession>
<feature type="domain" description="RNase III" evidence="1">
    <location>
        <begin position="12"/>
        <end position="128"/>
    </location>
</feature>
<dbReference type="SUPFAM" id="SSF69065">
    <property type="entry name" value="RNase III domain-like"/>
    <property type="match status" value="1"/>
</dbReference>
<evidence type="ECO:0000313" key="3">
    <source>
        <dbReference type="Proteomes" id="UP000224080"/>
    </source>
</evidence>
<keyword evidence="3" id="KW-1185">Reference proteome</keyword>
<dbReference type="AlphaFoldDB" id="A0A2B7WVL0"/>
<proteinExistence type="predicted"/>
<comment type="caution">
    <text evidence="2">The sequence shown here is derived from an EMBL/GenBank/DDBJ whole genome shotgun (WGS) entry which is preliminary data.</text>
</comment>
<evidence type="ECO:0000259" key="1">
    <source>
        <dbReference type="PROSITE" id="PS50142"/>
    </source>
</evidence>
<dbReference type="OrthoDB" id="67027at2759"/>
<name>A0A2B7WVL0_9EURO</name>
<sequence length="149" mass="15995">MNAGGLSREDRLTAIEEATGYIFTNPELCLDALRTAGISPGGGHKGLAQVGDAALRLALITIGYENGESREEINETLASRASNTYLAKQGSEKCFDRSVYRIQGVAVSQKIMATTVQALLGAVFLDCNKNISVLQEVIEALGLSWPEKY</sequence>
<dbReference type="InterPro" id="IPR036389">
    <property type="entry name" value="RNase_III_sf"/>
</dbReference>
<organism evidence="2 3">
    <name type="scientific">Blastomyces parvus</name>
    <dbReference type="NCBI Taxonomy" id="2060905"/>
    <lineage>
        <taxon>Eukaryota</taxon>
        <taxon>Fungi</taxon>
        <taxon>Dikarya</taxon>
        <taxon>Ascomycota</taxon>
        <taxon>Pezizomycotina</taxon>
        <taxon>Eurotiomycetes</taxon>
        <taxon>Eurotiomycetidae</taxon>
        <taxon>Onygenales</taxon>
        <taxon>Ajellomycetaceae</taxon>
        <taxon>Blastomyces</taxon>
    </lineage>
</organism>
<gene>
    <name evidence="2" type="ORF">GX51_05756</name>
</gene>
<dbReference type="InterPro" id="IPR000999">
    <property type="entry name" value="RNase_III_dom"/>
</dbReference>
<protein>
    <recommendedName>
        <fullName evidence="1">RNase III domain-containing protein</fullName>
    </recommendedName>
</protein>
<dbReference type="GO" id="GO:0004525">
    <property type="term" value="F:ribonuclease III activity"/>
    <property type="evidence" value="ECO:0007669"/>
    <property type="project" value="InterPro"/>
</dbReference>